<dbReference type="AlphaFoldDB" id="U1WK78"/>
<dbReference type="Proteomes" id="UP000016511">
    <property type="component" value="Unassembled WGS sequence"/>
</dbReference>
<name>U1WK78_ANEAE</name>
<keyword evidence="2" id="KW-1185">Reference proteome</keyword>
<sequence>MQKSFLLKCIENEKKRYFIYKIFHYVRFFGRIRKKGGDNMKKFWVAFILMFALLPGVASAQVKIENTTIKRVYYDPEEKGYFLETAGDVNGATWSFGLFYANKENKALTKSLQQSLFNQKVKVTYEDHNNKDYEKWEMLEFVLND</sequence>
<accession>U1WK78</accession>
<evidence type="ECO:0000313" key="2">
    <source>
        <dbReference type="Proteomes" id="UP000016511"/>
    </source>
</evidence>
<protein>
    <submittedName>
        <fullName evidence="1">Uncharacterized protein</fullName>
    </submittedName>
</protein>
<proteinExistence type="predicted"/>
<dbReference type="STRING" id="649747.HMPREF0083_02899"/>
<evidence type="ECO:0000313" key="1">
    <source>
        <dbReference type="EMBL" id="ERI08999.1"/>
    </source>
</evidence>
<dbReference type="PATRIC" id="fig|649747.3.peg.2626"/>
<dbReference type="HOGENOM" id="CLU_149139_0_0_9"/>
<organism evidence="1 2">
    <name type="scientific">Aneurinibacillus aneurinilyticus ATCC 12856</name>
    <dbReference type="NCBI Taxonomy" id="649747"/>
    <lineage>
        <taxon>Bacteria</taxon>
        <taxon>Bacillati</taxon>
        <taxon>Bacillota</taxon>
        <taxon>Bacilli</taxon>
        <taxon>Bacillales</taxon>
        <taxon>Paenibacillaceae</taxon>
        <taxon>Aneurinibacillus group</taxon>
        <taxon>Aneurinibacillus</taxon>
    </lineage>
</organism>
<dbReference type="EMBL" id="AWSJ01000172">
    <property type="protein sequence ID" value="ERI08999.1"/>
    <property type="molecule type" value="Genomic_DNA"/>
</dbReference>
<gene>
    <name evidence="1" type="ORF">HMPREF0083_02899</name>
</gene>
<comment type="caution">
    <text evidence="1">The sequence shown here is derived from an EMBL/GenBank/DDBJ whole genome shotgun (WGS) entry which is preliminary data.</text>
</comment>
<reference evidence="1 2" key="1">
    <citation type="submission" date="2013-08" db="EMBL/GenBank/DDBJ databases">
        <authorList>
            <person name="Weinstock G."/>
            <person name="Sodergren E."/>
            <person name="Wylie T."/>
            <person name="Fulton L."/>
            <person name="Fulton R."/>
            <person name="Fronick C."/>
            <person name="O'Laughlin M."/>
            <person name="Godfrey J."/>
            <person name="Miner T."/>
            <person name="Herter B."/>
            <person name="Appelbaum E."/>
            <person name="Cordes M."/>
            <person name="Lek S."/>
            <person name="Wollam A."/>
            <person name="Pepin K.H."/>
            <person name="Palsikar V.B."/>
            <person name="Mitreva M."/>
            <person name="Wilson R.K."/>
        </authorList>
    </citation>
    <scope>NUCLEOTIDE SEQUENCE [LARGE SCALE GENOMIC DNA]</scope>
    <source>
        <strain evidence="1 2">ATCC 12856</strain>
    </source>
</reference>